<dbReference type="InterPro" id="IPR001647">
    <property type="entry name" value="HTH_TetR"/>
</dbReference>
<evidence type="ECO:0000256" key="1">
    <source>
        <dbReference type="ARBA" id="ARBA00023125"/>
    </source>
</evidence>
<proteinExistence type="predicted"/>
<evidence type="ECO:0000313" key="5">
    <source>
        <dbReference type="Proteomes" id="UP001161422"/>
    </source>
</evidence>
<dbReference type="GO" id="GO:0003677">
    <property type="term" value="F:DNA binding"/>
    <property type="evidence" value="ECO:0007669"/>
    <property type="project" value="UniProtKB-UniRule"/>
</dbReference>
<name>A0AA37RYU3_9GAMM</name>
<feature type="DNA-binding region" description="H-T-H motif" evidence="2">
    <location>
        <begin position="31"/>
        <end position="50"/>
    </location>
</feature>
<dbReference type="Gene3D" id="1.10.357.10">
    <property type="entry name" value="Tetracycline Repressor, domain 2"/>
    <property type="match status" value="1"/>
</dbReference>
<evidence type="ECO:0000313" key="4">
    <source>
        <dbReference type="EMBL" id="GLP97895.1"/>
    </source>
</evidence>
<dbReference type="Pfam" id="PF00440">
    <property type="entry name" value="TetR_N"/>
    <property type="match status" value="1"/>
</dbReference>
<reference evidence="4" key="1">
    <citation type="journal article" date="2014" name="Int. J. Syst. Evol. Microbiol.">
        <title>Complete genome sequence of Corynebacterium casei LMG S-19264T (=DSM 44701T), isolated from a smear-ripened cheese.</title>
        <authorList>
            <consortium name="US DOE Joint Genome Institute (JGI-PGF)"/>
            <person name="Walter F."/>
            <person name="Albersmeier A."/>
            <person name="Kalinowski J."/>
            <person name="Ruckert C."/>
        </authorList>
    </citation>
    <scope>NUCLEOTIDE SEQUENCE</scope>
    <source>
        <strain evidence="4">NBRC 101628</strain>
    </source>
</reference>
<keyword evidence="5" id="KW-1185">Reference proteome</keyword>
<reference evidence="4" key="2">
    <citation type="submission" date="2023-01" db="EMBL/GenBank/DDBJ databases">
        <title>Draft genome sequence of Paraferrimonas sedimenticola strain NBRC 101628.</title>
        <authorList>
            <person name="Sun Q."/>
            <person name="Mori K."/>
        </authorList>
    </citation>
    <scope>NUCLEOTIDE SEQUENCE</scope>
    <source>
        <strain evidence="4">NBRC 101628</strain>
    </source>
</reference>
<dbReference type="RefSeq" id="WP_169903058.1">
    <property type="nucleotide sequence ID" value="NZ_BSNC01000012.1"/>
</dbReference>
<gene>
    <name evidence="4" type="ORF">GCM10007895_32020</name>
</gene>
<protein>
    <recommendedName>
        <fullName evidence="3">HTH tetR-type domain-containing protein</fullName>
    </recommendedName>
</protein>
<dbReference type="PROSITE" id="PS50977">
    <property type="entry name" value="HTH_TETR_2"/>
    <property type="match status" value="1"/>
</dbReference>
<evidence type="ECO:0000256" key="2">
    <source>
        <dbReference type="PROSITE-ProRule" id="PRU00335"/>
    </source>
</evidence>
<dbReference type="AlphaFoldDB" id="A0AA37RYU3"/>
<comment type="caution">
    <text evidence="4">The sequence shown here is derived from an EMBL/GenBank/DDBJ whole genome shotgun (WGS) entry which is preliminary data.</text>
</comment>
<dbReference type="Proteomes" id="UP001161422">
    <property type="component" value="Unassembled WGS sequence"/>
</dbReference>
<organism evidence="4 5">
    <name type="scientific">Paraferrimonas sedimenticola</name>
    <dbReference type="NCBI Taxonomy" id="375674"/>
    <lineage>
        <taxon>Bacteria</taxon>
        <taxon>Pseudomonadati</taxon>
        <taxon>Pseudomonadota</taxon>
        <taxon>Gammaproteobacteria</taxon>
        <taxon>Alteromonadales</taxon>
        <taxon>Ferrimonadaceae</taxon>
        <taxon>Paraferrimonas</taxon>
    </lineage>
</organism>
<accession>A0AA37RYU3</accession>
<dbReference type="EMBL" id="BSNC01000012">
    <property type="protein sequence ID" value="GLP97895.1"/>
    <property type="molecule type" value="Genomic_DNA"/>
</dbReference>
<keyword evidence="1 2" id="KW-0238">DNA-binding</keyword>
<dbReference type="PRINTS" id="PR00455">
    <property type="entry name" value="HTHTETR"/>
</dbReference>
<dbReference type="InterPro" id="IPR009057">
    <property type="entry name" value="Homeodomain-like_sf"/>
</dbReference>
<evidence type="ECO:0000259" key="3">
    <source>
        <dbReference type="PROSITE" id="PS50977"/>
    </source>
</evidence>
<feature type="domain" description="HTH tetR-type" evidence="3">
    <location>
        <begin position="8"/>
        <end position="68"/>
    </location>
</feature>
<sequence length="230" mass="26253">MSNVDVAYDRQSELLAVARGLILEQGINGFKLIDIAKKVDIPRSQLYAHFRSREDVLVSIVVEDLQNVRDVVIDLVNDESLSHFERIMVMQLGPIFKALGSNGRAGTQFIMSNQSILNAVSQDTRDSVAMAFNNLMNSSHQIWMGAIYDKQVSVNEEQMLETKRLLAIFQRGSVIMALHKAPSQLMLPIDFDFCYSYVFNAIKALQWDERVVCRRATIEKNLQQYFDKPF</sequence>
<dbReference type="SUPFAM" id="SSF46689">
    <property type="entry name" value="Homeodomain-like"/>
    <property type="match status" value="1"/>
</dbReference>